<dbReference type="GO" id="GO:0008234">
    <property type="term" value="F:cysteine-type peptidase activity"/>
    <property type="evidence" value="ECO:0007669"/>
    <property type="project" value="UniProtKB-KW"/>
</dbReference>
<reference evidence="7 8" key="1">
    <citation type="submission" date="2016-11" db="EMBL/GenBank/DDBJ databases">
        <authorList>
            <person name="Jaros S."/>
            <person name="Januszkiewicz K."/>
            <person name="Wedrychowicz H."/>
        </authorList>
    </citation>
    <scope>NUCLEOTIDE SEQUENCE [LARGE SCALE GENOMIC DNA]</scope>
    <source>
        <strain evidence="7 8">DSM 18899</strain>
    </source>
</reference>
<accession>A0A1K2H968</accession>
<dbReference type="Gene3D" id="3.90.1720.10">
    <property type="entry name" value="endopeptidase domain like (from Nostoc punctiforme)"/>
    <property type="match status" value="1"/>
</dbReference>
<evidence type="ECO:0000313" key="7">
    <source>
        <dbReference type="EMBL" id="SFZ72689.1"/>
    </source>
</evidence>
<feature type="region of interest" description="Disordered" evidence="5">
    <location>
        <begin position="1"/>
        <end position="30"/>
    </location>
</feature>
<keyword evidence="2" id="KW-0645">Protease</keyword>
<evidence type="ECO:0000313" key="8">
    <source>
        <dbReference type="Proteomes" id="UP000186513"/>
    </source>
</evidence>
<dbReference type="Pfam" id="PF00877">
    <property type="entry name" value="NLPC_P60"/>
    <property type="match status" value="1"/>
</dbReference>
<evidence type="ECO:0000256" key="2">
    <source>
        <dbReference type="ARBA" id="ARBA00022670"/>
    </source>
</evidence>
<keyword evidence="8" id="KW-1185">Reference proteome</keyword>
<comment type="similarity">
    <text evidence="1">Belongs to the peptidase C40 family.</text>
</comment>
<organism evidence="7 8">
    <name type="scientific">Chitinimonas taiwanensis DSM 18899</name>
    <dbReference type="NCBI Taxonomy" id="1121279"/>
    <lineage>
        <taxon>Bacteria</taxon>
        <taxon>Pseudomonadati</taxon>
        <taxon>Pseudomonadota</taxon>
        <taxon>Betaproteobacteria</taxon>
        <taxon>Neisseriales</taxon>
        <taxon>Chitinibacteraceae</taxon>
        <taxon>Chitinimonas</taxon>
    </lineage>
</organism>
<name>A0A1K2H968_9NEIS</name>
<evidence type="ECO:0000256" key="1">
    <source>
        <dbReference type="ARBA" id="ARBA00007074"/>
    </source>
</evidence>
<dbReference type="Proteomes" id="UP000186513">
    <property type="component" value="Unassembled WGS sequence"/>
</dbReference>
<keyword evidence="4" id="KW-0788">Thiol protease</keyword>
<evidence type="ECO:0000256" key="3">
    <source>
        <dbReference type="ARBA" id="ARBA00022801"/>
    </source>
</evidence>
<dbReference type="RefSeq" id="WP_245794120.1">
    <property type="nucleotide sequence ID" value="NZ_FPKR01000002.1"/>
</dbReference>
<sequence length="203" mass="22088">MNPLNLDGMPSILLDPHLPSRQPKRPPLRKSRLARVRTPLLCALIALLLSACGSNPPSKPVARAPAKPALSSIQINDDAGREIVMYALGLLDVGYVFGGKNPEAGLDCSGMVSFIYRHAVGVDLLGSAADMARKGRPISREQLQAGDLVFFNTMNRPFSHVGIYIGDDKFVHAPTSKGRIRIESIRNKYFAARFEAARSYFAG</sequence>
<evidence type="ECO:0000256" key="5">
    <source>
        <dbReference type="SAM" id="MobiDB-lite"/>
    </source>
</evidence>
<dbReference type="SUPFAM" id="SSF54001">
    <property type="entry name" value="Cysteine proteinases"/>
    <property type="match status" value="1"/>
</dbReference>
<dbReference type="STRING" id="1121279.SAMN02745887_00695"/>
<dbReference type="EMBL" id="FPKR01000002">
    <property type="protein sequence ID" value="SFZ72689.1"/>
    <property type="molecule type" value="Genomic_DNA"/>
</dbReference>
<dbReference type="InterPro" id="IPR051202">
    <property type="entry name" value="Peptidase_C40"/>
</dbReference>
<dbReference type="PANTHER" id="PTHR47053:SF1">
    <property type="entry name" value="MUREIN DD-ENDOPEPTIDASE MEPH-RELATED"/>
    <property type="match status" value="1"/>
</dbReference>
<evidence type="ECO:0000256" key="4">
    <source>
        <dbReference type="ARBA" id="ARBA00022807"/>
    </source>
</evidence>
<evidence type="ECO:0000259" key="6">
    <source>
        <dbReference type="PROSITE" id="PS51935"/>
    </source>
</evidence>
<dbReference type="AlphaFoldDB" id="A0A1K2H968"/>
<dbReference type="PROSITE" id="PS51935">
    <property type="entry name" value="NLPC_P60"/>
    <property type="match status" value="1"/>
</dbReference>
<feature type="domain" description="NlpC/P60" evidence="6">
    <location>
        <begin position="77"/>
        <end position="201"/>
    </location>
</feature>
<proteinExistence type="inferred from homology"/>
<dbReference type="GO" id="GO:0006508">
    <property type="term" value="P:proteolysis"/>
    <property type="evidence" value="ECO:0007669"/>
    <property type="project" value="UniProtKB-KW"/>
</dbReference>
<dbReference type="PANTHER" id="PTHR47053">
    <property type="entry name" value="MUREIN DD-ENDOPEPTIDASE MEPH-RELATED"/>
    <property type="match status" value="1"/>
</dbReference>
<dbReference type="InterPro" id="IPR000064">
    <property type="entry name" value="NLP_P60_dom"/>
</dbReference>
<gene>
    <name evidence="7" type="ORF">SAMN02745887_00695</name>
</gene>
<dbReference type="InterPro" id="IPR038765">
    <property type="entry name" value="Papain-like_cys_pep_sf"/>
</dbReference>
<protein>
    <submittedName>
        <fullName evidence="7">Cell wall-associated hydrolase, NlpC family</fullName>
    </submittedName>
</protein>
<keyword evidence="3 7" id="KW-0378">Hydrolase</keyword>